<comment type="caution">
    <text evidence="3">The sequence shown here is derived from an EMBL/GenBank/DDBJ whole genome shotgun (WGS) entry which is preliminary data.</text>
</comment>
<name>A0ABM9DFC2_9HYPH</name>
<feature type="transmembrane region" description="Helical" evidence="2">
    <location>
        <begin position="82"/>
        <end position="102"/>
    </location>
</feature>
<keyword evidence="4" id="KW-1185">Reference proteome</keyword>
<proteinExistence type="predicted"/>
<evidence type="ECO:0000313" key="4">
    <source>
        <dbReference type="Proteomes" id="UP001153050"/>
    </source>
</evidence>
<sequence length="147" mass="15249">MWLPATPIRQSENRPAGSCSRPARLTEPLRQVRSNGFRAHLFSCHHLPAGYSQTMRTRFPGWLTFLQVSGFAGSDDGVGGTLAILAIFLLGAMGVSILRAAILSGVSGAAGKTSVCSNCGCSACACCGGLSQNRRTSSGLGMTTVPS</sequence>
<organism evidence="3 4">
    <name type="scientific">Mesorhizobium escarrei</name>
    <dbReference type="NCBI Taxonomy" id="666018"/>
    <lineage>
        <taxon>Bacteria</taxon>
        <taxon>Pseudomonadati</taxon>
        <taxon>Pseudomonadota</taxon>
        <taxon>Alphaproteobacteria</taxon>
        <taxon>Hyphomicrobiales</taxon>
        <taxon>Phyllobacteriaceae</taxon>
        <taxon>Mesorhizobium</taxon>
    </lineage>
</organism>
<dbReference type="Proteomes" id="UP001153050">
    <property type="component" value="Unassembled WGS sequence"/>
</dbReference>
<evidence type="ECO:0000313" key="3">
    <source>
        <dbReference type="EMBL" id="CAH2395258.1"/>
    </source>
</evidence>
<feature type="region of interest" description="Disordered" evidence="1">
    <location>
        <begin position="1"/>
        <end position="22"/>
    </location>
</feature>
<keyword evidence="2" id="KW-0812">Transmembrane</keyword>
<keyword evidence="2" id="KW-1133">Transmembrane helix</keyword>
<gene>
    <name evidence="3" type="ORF">MES5069_1030004</name>
</gene>
<protein>
    <submittedName>
        <fullName evidence="3">Uncharacterized protein</fullName>
    </submittedName>
</protein>
<dbReference type="EMBL" id="CAKXZT010000006">
    <property type="protein sequence ID" value="CAH2395258.1"/>
    <property type="molecule type" value="Genomic_DNA"/>
</dbReference>
<keyword evidence="2" id="KW-0472">Membrane</keyword>
<evidence type="ECO:0000256" key="1">
    <source>
        <dbReference type="SAM" id="MobiDB-lite"/>
    </source>
</evidence>
<accession>A0ABM9DFC2</accession>
<reference evidence="3 4" key="1">
    <citation type="submission" date="2022-03" db="EMBL/GenBank/DDBJ databases">
        <authorList>
            <person name="Brunel B."/>
        </authorList>
    </citation>
    <scope>NUCLEOTIDE SEQUENCE [LARGE SCALE GENOMIC DNA]</scope>
    <source>
        <strain evidence="3">STM5069sample</strain>
    </source>
</reference>
<evidence type="ECO:0000256" key="2">
    <source>
        <dbReference type="SAM" id="Phobius"/>
    </source>
</evidence>